<keyword evidence="6 12" id="KW-1133">Transmembrane helix</keyword>
<evidence type="ECO:0000256" key="12">
    <source>
        <dbReference type="SAM" id="Phobius"/>
    </source>
</evidence>
<dbReference type="AlphaFoldDB" id="A0A4Y1WRA7"/>
<gene>
    <name evidence="13" type="ORF">A5CBH24_07450</name>
</gene>
<evidence type="ECO:0000256" key="1">
    <source>
        <dbReference type="ARBA" id="ARBA00004651"/>
    </source>
</evidence>
<dbReference type="GO" id="GO:0005886">
    <property type="term" value="C:plasma membrane"/>
    <property type="evidence" value="ECO:0007669"/>
    <property type="project" value="UniProtKB-SubCell"/>
</dbReference>
<dbReference type="Pfam" id="PF00474">
    <property type="entry name" value="SSF"/>
    <property type="match status" value="1"/>
</dbReference>
<dbReference type="GO" id="GO:0006814">
    <property type="term" value="P:sodium ion transport"/>
    <property type="evidence" value="ECO:0007669"/>
    <property type="project" value="UniProtKB-KW"/>
</dbReference>
<organism evidence="13 14">
    <name type="scientific">Alistipes communis</name>
    <dbReference type="NCBI Taxonomy" id="2585118"/>
    <lineage>
        <taxon>Bacteria</taxon>
        <taxon>Pseudomonadati</taxon>
        <taxon>Bacteroidota</taxon>
        <taxon>Bacteroidia</taxon>
        <taxon>Bacteroidales</taxon>
        <taxon>Rikenellaceae</taxon>
        <taxon>Alistipes</taxon>
    </lineage>
</organism>
<dbReference type="Gene3D" id="1.20.1730.10">
    <property type="entry name" value="Sodium/glucose cotransporter"/>
    <property type="match status" value="1"/>
</dbReference>
<dbReference type="GO" id="GO:0015293">
    <property type="term" value="F:symporter activity"/>
    <property type="evidence" value="ECO:0007669"/>
    <property type="project" value="TreeGrafter"/>
</dbReference>
<sequence>MTFIDWTIIAVFLIGLTLIGFLFSKSNRNLEDYFLGGRSMPTWLVAFAATGTSISAGTFVGSPELGFNTNLTYLMLCVGAILGGTLVALLVLPKLYNANTITIYGYLGDRFGDSAKNSSSVMFLVGQLFTSGSRLFIAAIAVSVILYGSIRFEFLMYSIIILGVVSTVYTMAGGIKGLIYIDTIQILLVIGTGVVALLFIYFSMTPHMSLGDIFATLASGEVKNAAGEWVAGNKLQIVDASWRMDVPYNLMGALVGCTIFKFAQFSTDHEFVQRQLTCKSVKKAGVSLVYSQILSLPIVLIFLSIGLLFYVSYSTSADPAAIMQYKNDARDIFPQYICRSIPTGVRGIMVIGLLAAALSSFNSAINAMASSFVADIYMPLRKRMGHAITSDSDQMSSSKKMVVLMGTVLTGFAIVTAVMQEKSGLNLVDFATGVMSFSYAGMLGVFLCALFTGRGNTRSVVAALVVGLLVVLLLQPYVLGPLSEWLVGRRVNIAWPWWCPIGGVVSFAVCCLGKKKNEK</sequence>
<evidence type="ECO:0000256" key="9">
    <source>
        <dbReference type="ARBA" id="ARBA00023136"/>
    </source>
</evidence>
<evidence type="ECO:0000256" key="3">
    <source>
        <dbReference type="ARBA" id="ARBA00022448"/>
    </source>
</evidence>
<keyword evidence="3" id="KW-0813">Transport</keyword>
<feature type="transmembrane region" description="Helical" evidence="12">
    <location>
        <begin position="184"/>
        <end position="204"/>
    </location>
</feature>
<dbReference type="PANTHER" id="PTHR42985">
    <property type="entry name" value="SODIUM-COUPLED MONOCARBOXYLATE TRANSPORTER"/>
    <property type="match status" value="1"/>
</dbReference>
<feature type="transmembrane region" description="Helical" evidence="12">
    <location>
        <begin position="154"/>
        <end position="172"/>
    </location>
</feature>
<dbReference type="GeneID" id="78341460"/>
<dbReference type="PROSITE" id="PS50283">
    <property type="entry name" value="NA_SOLUT_SYMP_3"/>
    <property type="match status" value="1"/>
</dbReference>
<comment type="subcellular location">
    <subcellularLocation>
        <location evidence="1">Cell membrane</location>
        <topology evidence="1">Multi-pass membrane protein</topology>
    </subcellularLocation>
</comment>
<keyword evidence="7" id="KW-0915">Sodium</keyword>
<accession>A0A4Y1WRA7</accession>
<evidence type="ECO:0000256" key="10">
    <source>
        <dbReference type="ARBA" id="ARBA00023201"/>
    </source>
</evidence>
<feature type="transmembrane region" description="Helical" evidence="12">
    <location>
        <begin position="43"/>
        <end position="61"/>
    </location>
</feature>
<dbReference type="EMBL" id="AP019735">
    <property type="protein sequence ID" value="BBL03432.1"/>
    <property type="molecule type" value="Genomic_DNA"/>
</dbReference>
<dbReference type="InterPro" id="IPR051163">
    <property type="entry name" value="Sodium:Solute_Symporter_SSF"/>
</dbReference>
<feature type="transmembrane region" description="Helical" evidence="12">
    <location>
        <begin position="288"/>
        <end position="313"/>
    </location>
</feature>
<dbReference type="Proteomes" id="UP000318946">
    <property type="component" value="Chromosome"/>
</dbReference>
<keyword evidence="10" id="KW-0739">Sodium transport</keyword>
<feature type="transmembrane region" description="Helical" evidence="12">
    <location>
        <begin position="494"/>
        <end position="513"/>
    </location>
</feature>
<evidence type="ECO:0000256" key="6">
    <source>
        <dbReference type="ARBA" id="ARBA00022989"/>
    </source>
</evidence>
<evidence type="ECO:0000256" key="7">
    <source>
        <dbReference type="ARBA" id="ARBA00023053"/>
    </source>
</evidence>
<evidence type="ECO:0000256" key="4">
    <source>
        <dbReference type="ARBA" id="ARBA00022475"/>
    </source>
</evidence>
<feature type="transmembrane region" description="Helical" evidence="12">
    <location>
        <begin position="348"/>
        <end position="380"/>
    </location>
</feature>
<reference evidence="14" key="1">
    <citation type="submission" date="2019-06" db="EMBL/GenBank/DDBJ databases">
        <title>Alistipes onderdonkii subsp. vulgaris subsp. nov., Alistipes dispar sp. nov. and Alistipes communis sp. nov., isolated from human faeces, and creation of Alistipes onderdonkii subsp. onderdonkii subsp. nov.</title>
        <authorList>
            <person name="Sakamoto M."/>
            <person name="Ikeyama N."/>
            <person name="Ogata Y."/>
            <person name="Suda W."/>
            <person name="Iino T."/>
            <person name="Hattori M."/>
            <person name="Ohkuma M."/>
        </authorList>
    </citation>
    <scope>NUCLEOTIDE SEQUENCE [LARGE SCALE GENOMIC DNA]</scope>
    <source>
        <strain evidence="14">5CBH24</strain>
    </source>
</reference>
<feature type="transmembrane region" description="Helical" evidence="12">
    <location>
        <begin position="431"/>
        <end position="453"/>
    </location>
</feature>
<evidence type="ECO:0000256" key="11">
    <source>
        <dbReference type="RuleBase" id="RU362091"/>
    </source>
</evidence>
<dbReference type="PANTHER" id="PTHR42985:SF47">
    <property type="entry name" value="INTEGRAL MEMBRANE TRANSPORT PROTEIN"/>
    <property type="match status" value="1"/>
</dbReference>
<dbReference type="OrthoDB" id="9803597at2"/>
<protein>
    <submittedName>
        <fullName evidence="13">Sodium:solute symporter</fullName>
    </submittedName>
</protein>
<dbReference type="InterPro" id="IPR001734">
    <property type="entry name" value="Na/solute_symporter"/>
</dbReference>
<evidence type="ECO:0000256" key="2">
    <source>
        <dbReference type="ARBA" id="ARBA00006434"/>
    </source>
</evidence>
<keyword evidence="14" id="KW-1185">Reference proteome</keyword>
<evidence type="ECO:0000256" key="5">
    <source>
        <dbReference type="ARBA" id="ARBA00022692"/>
    </source>
</evidence>
<keyword evidence="4" id="KW-1003">Cell membrane</keyword>
<feature type="transmembrane region" description="Helical" evidence="12">
    <location>
        <begin position="460"/>
        <end position="479"/>
    </location>
</feature>
<dbReference type="RefSeq" id="WP_141412254.1">
    <property type="nucleotide sequence ID" value="NZ_AP019735.1"/>
</dbReference>
<evidence type="ECO:0000313" key="13">
    <source>
        <dbReference type="EMBL" id="BBL03432.1"/>
    </source>
</evidence>
<feature type="transmembrane region" description="Helical" evidence="12">
    <location>
        <begin position="121"/>
        <end position="148"/>
    </location>
</feature>
<keyword evidence="8" id="KW-0406">Ion transport</keyword>
<feature type="transmembrane region" description="Helical" evidence="12">
    <location>
        <begin position="6"/>
        <end position="23"/>
    </location>
</feature>
<proteinExistence type="inferred from homology"/>
<dbReference type="InterPro" id="IPR038377">
    <property type="entry name" value="Na/Glc_symporter_sf"/>
</dbReference>
<keyword evidence="5 12" id="KW-0812">Transmembrane</keyword>
<evidence type="ECO:0000313" key="14">
    <source>
        <dbReference type="Proteomes" id="UP000318946"/>
    </source>
</evidence>
<feature type="transmembrane region" description="Helical" evidence="12">
    <location>
        <begin position="73"/>
        <end position="92"/>
    </location>
</feature>
<name>A0A4Y1WRA7_9BACT</name>
<dbReference type="KEGG" id="acou:A5CBH24_07450"/>
<evidence type="ECO:0000256" key="8">
    <source>
        <dbReference type="ARBA" id="ARBA00023065"/>
    </source>
</evidence>
<comment type="similarity">
    <text evidence="2 11">Belongs to the sodium:solute symporter (SSF) (TC 2.A.21) family.</text>
</comment>
<feature type="transmembrane region" description="Helical" evidence="12">
    <location>
        <begin position="401"/>
        <end position="419"/>
    </location>
</feature>
<keyword evidence="9 12" id="KW-0472">Membrane</keyword>